<proteinExistence type="predicted"/>
<keyword evidence="2" id="KW-1185">Reference proteome</keyword>
<sequence length="226" mass="25433">MWVVPVQKIYNVITKIKRNRIQEQNTIEEVQYTTVGSRTDDSNSHERAKEDELNKKREVVLGVRVNCSYKDTKVKRSGLESGSGSGSGSGSSSGFHGRGRPPRAPRGRGRGRSRGRSSLSSIIDPSPCSTFPYTDAFSTFIYLFIENWKNIIGDRNCGYRVVADFVFSNERGTLVIGLLIEQQHFIQLQMNYRCPIPSYMCNEFITIVIESVRGQRVIMKGLPIGT</sequence>
<evidence type="ECO:0000313" key="2">
    <source>
        <dbReference type="Proteomes" id="UP001060085"/>
    </source>
</evidence>
<name>A0ACC0BE75_CATRO</name>
<reference evidence="2" key="1">
    <citation type="journal article" date="2023" name="Nat. Plants">
        <title>Single-cell RNA sequencing provides a high-resolution roadmap for understanding the multicellular compartmentation of specialized metabolism.</title>
        <authorList>
            <person name="Sun S."/>
            <person name="Shen X."/>
            <person name="Li Y."/>
            <person name="Li Y."/>
            <person name="Wang S."/>
            <person name="Li R."/>
            <person name="Zhang H."/>
            <person name="Shen G."/>
            <person name="Guo B."/>
            <person name="Wei J."/>
            <person name="Xu J."/>
            <person name="St-Pierre B."/>
            <person name="Chen S."/>
            <person name="Sun C."/>
        </authorList>
    </citation>
    <scope>NUCLEOTIDE SEQUENCE [LARGE SCALE GENOMIC DNA]</scope>
</reference>
<dbReference type="EMBL" id="CM044703">
    <property type="protein sequence ID" value="KAI5670937.1"/>
    <property type="molecule type" value="Genomic_DNA"/>
</dbReference>
<gene>
    <name evidence="1" type="ORF">M9H77_11301</name>
</gene>
<accession>A0ACC0BE75</accession>
<evidence type="ECO:0000313" key="1">
    <source>
        <dbReference type="EMBL" id="KAI5670937.1"/>
    </source>
</evidence>
<dbReference type="Proteomes" id="UP001060085">
    <property type="component" value="Linkage Group LG03"/>
</dbReference>
<organism evidence="1 2">
    <name type="scientific">Catharanthus roseus</name>
    <name type="common">Madagascar periwinkle</name>
    <name type="synonym">Vinca rosea</name>
    <dbReference type="NCBI Taxonomy" id="4058"/>
    <lineage>
        <taxon>Eukaryota</taxon>
        <taxon>Viridiplantae</taxon>
        <taxon>Streptophyta</taxon>
        <taxon>Embryophyta</taxon>
        <taxon>Tracheophyta</taxon>
        <taxon>Spermatophyta</taxon>
        <taxon>Magnoliopsida</taxon>
        <taxon>eudicotyledons</taxon>
        <taxon>Gunneridae</taxon>
        <taxon>Pentapetalae</taxon>
        <taxon>asterids</taxon>
        <taxon>lamiids</taxon>
        <taxon>Gentianales</taxon>
        <taxon>Apocynaceae</taxon>
        <taxon>Rauvolfioideae</taxon>
        <taxon>Vinceae</taxon>
        <taxon>Catharanthinae</taxon>
        <taxon>Catharanthus</taxon>
    </lineage>
</organism>
<comment type="caution">
    <text evidence="1">The sequence shown here is derived from an EMBL/GenBank/DDBJ whole genome shotgun (WGS) entry which is preliminary data.</text>
</comment>
<protein>
    <submittedName>
        <fullName evidence="1">Uncharacterized protein</fullName>
    </submittedName>
</protein>